<dbReference type="Proteomes" id="UP000288669">
    <property type="component" value="Unassembled WGS sequence"/>
</dbReference>
<feature type="transmembrane region" description="Helical" evidence="1">
    <location>
        <begin position="122"/>
        <end position="144"/>
    </location>
</feature>
<evidence type="ECO:0000256" key="1">
    <source>
        <dbReference type="SAM" id="Phobius"/>
    </source>
</evidence>
<dbReference type="RefSeq" id="WP_126824800.1">
    <property type="nucleotide sequence ID" value="NZ_JBHLWU010000002.1"/>
</dbReference>
<evidence type="ECO:0000313" key="2">
    <source>
        <dbReference type="EMBL" id="RSU07168.1"/>
    </source>
</evidence>
<reference evidence="2 3" key="1">
    <citation type="submission" date="2017-05" db="EMBL/GenBank/DDBJ databases">
        <title>Vagococcus spp. assemblies.</title>
        <authorList>
            <person name="Gulvik C.A."/>
        </authorList>
    </citation>
    <scope>NUCLEOTIDE SEQUENCE [LARGE SCALE GENOMIC DNA]</scope>
    <source>
        <strain evidence="2 3">DSM 24756</strain>
    </source>
</reference>
<organism evidence="2 3">
    <name type="scientific">Vagococcus entomophilus</name>
    <dbReference type="NCBI Taxonomy" id="1160095"/>
    <lineage>
        <taxon>Bacteria</taxon>
        <taxon>Bacillati</taxon>
        <taxon>Bacillota</taxon>
        <taxon>Bacilli</taxon>
        <taxon>Lactobacillales</taxon>
        <taxon>Enterococcaceae</taxon>
        <taxon>Vagococcus</taxon>
    </lineage>
</organism>
<accession>A0A430AGZ7</accession>
<dbReference type="InterPro" id="IPR024529">
    <property type="entry name" value="ECF_trnsprt_substrate-spec"/>
</dbReference>
<keyword evidence="1" id="KW-1133">Transmembrane helix</keyword>
<dbReference type="GO" id="GO:0022857">
    <property type="term" value="F:transmembrane transporter activity"/>
    <property type="evidence" value="ECO:0007669"/>
    <property type="project" value="InterPro"/>
</dbReference>
<dbReference type="EMBL" id="NGJZ01000002">
    <property type="protein sequence ID" value="RSU07168.1"/>
    <property type="molecule type" value="Genomic_DNA"/>
</dbReference>
<dbReference type="AlphaFoldDB" id="A0A430AGZ7"/>
<gene>
    <name evidence="2" type="ORF">CBF30_07910</name>
</gene>
<dbReference type="Pfam" id="PF12822">
    <property type="entry name" value="ECF_trnsprt"/>
    <property type="match status" value="1"/>
</dbReference>
<keyword evidence="1" id="KW-0812">Transmembrane</keyword>
<feature type="transmembrane region" description="Helical" evidence="1">
    <location>
        <begin position="164"/>
        <end position="190"/>
    </location>
</feature>
<dbReference type="Gene3D" id="1.10.1760.20">
    <property type="match status" value="1"/>
</dbReference>
<feature type="transmembrane region" description="Helical" evidence="1">
    <location>
        <begin position="89"/>
        <end position="110"/>
    </location>
</feature>
<keyword evidence="3" id="KW-1185">Reference proteome</keyword>
<evidence type="ECO:0000313" key="3">
    <source>
        <dbReference type="Proteomes" id="UP000288669"/>
    </source>
</evidence>
<keyword evidence="1" id="KW-0472">Membrane</keyword>
<protein>
    <submittedName>
        <fullName evidence="2">ECF transporter S component</fullName>
    </submittedName>
</protein>
<name>A0A430AGZ7_9ENTE</name>
<comment type="caution">
    <text evidence="2">The sequence shown here is derived from an EMBL/GenBank/DDBJ whole genome shotgun (WGS) entry which is preliminary data.</text>
</comment>
<proteinExistence type="predicted"/>
<sequence length="199" mass="21134">MTKQNKTFRLTIRAILTAIIIIQAMIPFLGFIPLGVISLTIIHITVIVAAIVLGVGDGMFIGLVWGICTMIRAYVSPSTPIDTLVFTNPLVSVIPRVLVGLVAGGTFRLLYKKTKKVALSSVFSSILGTLTNTVLVLLMMGLLYTSQVANMYQVVPSALAKTLGALVIVNGIPEMVAAAIITPLIVKALFSATSLQPPK</sequence>
<feature type="transmembrane region" description="Helical" evidence="1">
    <location>
        <begin position="7"/>
        <end position="26"/>
    </location>
</feature>
<dbReference type="OrthoDB" id="9813540at2"/>